<dbReference type="NCBIfam" id="TIGR00842">
    <property type="entry name" value="bcct"/>
    <property type="match status" value="1"/>
</dbReference>
<keyword evidence="3" id="KW-0813">Transport</keyword>
<dbReference type="AlphaFoldDB" id="A0A4P9CBN7"/>
<comment type="subcellular location">
    <subcellularLocation>
        <location evidence="1">Cell membrane</location>
        <topology evidence="1">Multi-pass membrane protein</topology>
    </subcellularLocation>
</comment>
<name>A0A4P9CBN7_EUBML</name>
<evidence type="ECO:0000256" key="6">
    <source>
        <dbReference type="ARBA" id="ARBA00022989"/>
    </source>
</evidence>
<organism evidence="10 11">
    <name type="scientific">Eubacterium maltosivorans</name>
    <dbReference type="NCBI Taxonomy" id="2041044"/>
    <lineage>
        <taxon>Bacteria</taxon>
        <taxon>Bacillati</taxon>
        <taxon>Bacillota</taxon>
        <taxon>Clostridia</taxon>
        <taxon>Eubacteriales</taxon>
        <taxon>Eubacteriaceae</taxon>
        <taxon>Eubacterium</taxon>
    </lineage>
</organism>
<feature type="transmembrane region" description="Helical" evidence="9">
    <location>
        <begin position="327"/>
        <end position="345"/>
    </location>
</feature>
<evidence type="ECO:0000256" key="3">
    <source>
        <dbReference type="ARBA" id="ARBA00022448"/>
    </source>
</evidence>
<dbReference type="PANTHER" id="PTHR30047:SF7">
    <property type="entry name" value="HIGH-AFFINITY CHOLINE TRANSPORT PROTEIN"/>
    <property type="match status" value="1"/>
</dbReference>
<keyword evidence="7 9" id="KW-0472">Membrane</keyword>
<evidence type="ECO:0000256" key="7">
    <source>
        <dbReference type="ARBA" id="ARBA00023136"/>
    </source>
</evidence>
<dbReference type="KEGG" id="emt:CPZ25_013355"/>
<feature type="transmembrane region" description="Helical" evidence="9">
    <location>
        <begin position="357"/>
        <end position="378"/>
    </location>
</feature>
<feature type="transmembrane region" description="Helical" evidence="9">
    <location>
        <begin position="459"/>
        <end position="477"/>
    </location>
</feature>
<dbReference type="GO" id="GO:0005886">
    <property type="term" value="C:plasma membrane"/>
    <property type="evidence" value="ECO:0007669"/>
    <property type="project" value="UniProtKB-SubCell"/>
</dbReference>
<evidence type="ECO:0000256" key="5">
    <source>
        <dbReference type="ARBA" id="ARBA00022692"/>
    </source>
</evidence>
<gene>
    <name evidence="10" type="ORF">CPZ25_013355</name>
</gene>
<dbReference type="RefSeq" id="WP_096918812.1">
    <property type="nucleotide sequence ID" value="NZ_CP029487.1"/>
</dbReference>
<evidence type="ECO:0000256" key="1">
    <source>
        <dbReference type="ARBA" id="ARBA00004651"/>
    </source>
</evidence>
<evidence type="ECO:0000256" key="8">
    <source>
        <dbReference type="SAM" id="MobiDB-lite"/>
    </source>
</evidence>
<accession>A0A4P9CBN7</accession>
<feature type="transmembrane region" description="Helical" evidence="9">
    <location>
        <begin position="154"/>
        <end position="171"/>
    </location>
</feature>
<evidence type="ECO:0000256" key="2">
    <source>
        <dbReference type="ARBA" id="ARBA00005658"/>
    </source>
</evidence>
<keyword evidence="11" id="KW-1185">Reference proteome</keyword>
<feature type="transmembrane region" description="Helical" evidence="9">
    <location>
        <begin position="20"/>
        <end position="38"/>
    </location>
</feature>
<keyword evidence="6 9" id="KW-1133">Transmembrane helix</keyword>
<dbReference type="PANTHER" id="PTHR30047">
    <property type="entry name" value="HIGH-AFFINITY CHOLINE TRANSPORT PROTEIN-RELATED"/>
    <property type="match status" value="1"/>
</dbReference>
<dbReference type="Proteomes" id="UP000218387">
    <property type="component" value="Chromosome"/>
</dbReference>
<dbReference type="EMBL" id="CP029487">
    <property type="protein sequence ID" value="QCT72271.1"/>
    <property type="molecule type" value="Genomic_DNA"/>
</dbReference>
<protein>
    <recommendedName>
        <fullName evidence="12">BCCT family transporter</fullName>
    </recommendedName>
</protein>
<evidence type="ECO:0008006" key="12">
    <source>
        <dbReference type="Google" id="ProtNLM"/>
    </source>
</evidence>
<feature type="transmembrane region" description="Helical" evidence="9">
    <location>
        <begin position="239"/>
        <end position="260"/>
    </location>
</feature>
<evidence type="ECO:0000313" key="10">
    <source>
        <dbReference type="EMBL" id="QCT72271.1"/>
    </source>
</evidence>
<feature type="transmembrane region" description="Helical" evidence="9">
    <location>
        <begin position="489"/>
        <end position="510"/>
    </location>
</feature>
<proteinExistence type="inferred from homology"/>
<evidence type="ECO:0000256" key="9">
    <source>
        <dbReference type="SAM" id="Phobius"/>
    </source>
</evidence>
<evidence type="ECO:0000256" key="4">
    <source>
        <dbReference type="ARBA" id="ARBA00022475"/>
    </source>
</evidence>
<comment type="similarity">
    <text evidence="2">Belongs to the BCCT transporter (TC 2.A.15) family.</text>
</comment>
<keyword evidence="4" id="KW-1003">Cell membrane</keyword>
<dbReference type="GO" id="GO:0022857">
    <property type="term" value="F:transmembrane transporter activity"/>
    <property type="evidence" value="ECO:0007669"/>
    <property type="project" value="InterPro"/>
</dbReference>
<reference evidence="10 11" key="1">
    <citation type="submission" date="2018-05" db="EMBL/GenBank/DDBJ databases">
        <title>Genome comparison of Eubacterium sp.</title>
        <authorList>
            <person name="Feng Y."/>
            <person name="Sanchez-Andrea I."/>
            <person name="Stams A.J.M."/>
            <person name="De Vos W.M."/>
        </authorList>
    </citation>
    <scope>NUCLEOTIDE SEQUENCE [LARGE SCALE GENOMIC DNA]</scope>
    <source>
        <strain evidence="10 11">YI</strain>
    </source>
</reference>
<evidence type="ECO:0000313" key="11">
    <source>
        <dbReference type="Proteomes" id="UP000218387"/>
    </source>
</evidence>
<dbReference type="Pfam" id="PF02028">
    <property type="entry name" value="BCCT"/>
    <property type="match status" value="1"/>
</dbReference>
<keyword evidence="5 9" id="KW-0812">Transmembrane</keyword>
<feature type="transmembrane region" description="Helical" evidence="9">
    <location>
        <begin position="272"/>
        <end position="292"/>
    </location>
</feature>
<dbReference type="InterPro" id="IPR000060">
    <property type="entry name" value="BCCT_transptr"/>
</dbReference>
<feature type="transmembrane region" description="Helical" evidence="9">
    <location>
        <begin position="200"/>
        <end position="219"/>
    </location>
</feature>
<feature type="region of interest" description="Disordered" evidence="8">
    <location>
        <begin position="538"/>
        <end position="570"/>
    </location>
</feature>
<feature type="transmembrane region" description="Helical" evidence="9">
    <location>
        <begin position="98"/>
        <end position="117"/>
    </location>
</feature>
<sequence length="570" mass="62757">MKPNTSIKSPNEDKVRVDRLIFIGAFILLAALIIPILAFPEQSQKIMTAIQQASLNGFGWGFLLFSFGALILCIAIAVSKLGKTKMGSPSEKPDYSTFSWIAMLFCAGQGSSIIYWGCIEWAHYYTSPPPGYASLSVEAANISTALSFLHWGPTAWALYCLPAIPMTYLYWRRRDPILRLSQTCSKVLPVKLTRGRTGSVIDLVVLIVILISYVATLGLGTPMIATGLEYFFNIPPTMWTKLAIILAWSAVFCTSVWKGLDSGIQNLSRINVWVAFVMLGMVLIFGPTAFIFNKACDSIGLLLQNYMQWSLFTDAIGQNGFAQGWTIFYFAWCITVAPFMGLWVARISKGRSLREIIIAELVVSAGSALMVFAILGGYGVHAQTIQGIDIVGVLEAKGDTWAIVTILTSLPLGKIILALMLITMFINLATSLDSTAFVLSQLSCKNLKLGQEPPRWYRMFWAVALVVVPVALTISGADGSLQTLQTFIIAPSIPTLIFICIMMVSFFLMVKEDKGLPYAEIIRNHYKRNKPEIEPEAVDELVAPFEGDDSQESSEDKQLTEPVDIQPAEA</sequence>
<feature type="transmembrane region" description="Helical" evidence="9">
    <location>
        <begin position="58"/>
        <end position="78"/>
    </location>
</feature>